<name>A0A850F0N7_9BACL</name>
<accession>A0A850F0N7</accession>
<reference evidence="1" key="1">
    <citation type="submission" date="2020-06" db="EMBL/GenBank/DDBJ databases">
        <title>Paenibacillus sp. nov., isolated from soil.</title>
        <authorList>
            <person name="Seo Y.L."/>
        </authorList>
    </citation>
    <scope>NUCLEOTIDE SEQUENCE [LARGE SCALE GENOMIC DNA]</scope>
    <source>
        <strain evidence="1">JW14</strain>
    </source>
</reference>
<keyword evidence="2" id="KW-1185">Reference proteome</keyword>
<comment type="caution">
    <text evidence="1">The sequence shown here is derived from an EMBL/GenBank/DDBJ whole genome shotgun (WGS) entry which is preliminary data.</text>
</comment>
<gene>
    <name evidence="1" type="ORF">HPT30_25125</name>
</gene>
<dbReference type="RefSeq" id="WP_175374019.1">
    <property type="nucleotide sequence ID" value="NZ_JABWCS010000219.1"/>
</dbReference>
<evidence type="ECO:0000313" key="2">
    <source>
        <dbReference type="Proteomes" id="UP000564806"/>
    </source>
</evidence>
<organism evidence="1 2">
    <name type="scientific">Paenibacillus agri</name>
    <dbReference type="NCBI Taxonomy" id="2744309"/>
    <lineage>
        <taxon>Bacteria</taxon>
        <taxon>Bacillati</taxon>
        <taxon>Bacillota</taxon>
        <taxon>Bacilli</taxon>
        <taxon>Bacillales</taxon>
        <taxon>Paenibacillaceae</taxon>
        <taxon>Paenibacillus</taxon>
    </lineage>
</organism>
<dbReference type="AlphaFoldDB" id="A0A850F0N7"/>
<proteinExistence type="predicted"/>
<evidence type="ECO:0000313" key="1">
    <source>
        <dbReference type="EMBL" id="NUU63641.1"/>
    </source>
</evidence>
<dbReference type="EMBL" id="JABWCS010000219">
    <property type="protein sequence ID" value="NUU63641.1"/>
    <property type="molecule type" value="Genomic_DNA"/>
</dbReference>
<protein>
    <submittedName>
        <fullName evidence="1">Uncharacterized protein</fullName>
    </submittedName>
</protein>
<sequence length="284" mass="31585">MQIVSSTLPELKPYINLKQQADKPSLVTGTIPELSHKDDTVEISPAARQLAASDIVNHSAIYFGTTQINDSLNRLLKDQPSEVKEAVYGIIQSNLITNVTDKDDRAALLDLGLTQAKFIADNYMKDNEAAEFMKTFRQIGAISTTRTVVPDTKQIHYATPPQRPVGAPEDYIGLTAMMQTFEPQTLNKLQDAINNGKDWGSVLIDFAKKVSTRNDWVKQYREDTANQVWDFTGVNRFEKASTASRTAFVKDINDLIDQAGLRNADTLKENIDAFVRTLGSSKSI</sequence>
<dbReference type="Proteomes" id="UP000564806">
    <property type="component" value="Unassembled WGS sequence"/>
</dbReference>